<accession>A0A5N6N2C4</accession>
<keyword evidence="2" id="KW-1185">Reference proteome</keyword>
<evidence type="ECO:0000313" key="1">
    <source>
        <dbReference type="EMBL" id="KAD4179802.1"/>
    </source>
</evidence>
<proteinExistence type="predicted"/>
<evidence type="ECO:0000313" key="2">
    <source>
        <dbReference type="Proteomes" id="UP000326396"/>
    </source>
</evidence>
<dbReference type="EMBL" id="SZYD01000014">
    <property type="protein sequence ID" value="KAD4179802.1"/>
    <property type="molecule type" value="Genomic_DNA"/>
</dbReference>
<sequence length="192" mass="21244">MGHSLETMRLRTERRVVCLTTGQNVSSWQCLGFGIFLDNKSSFVSFHCSISIIFMFKKPHATNDRCISSLQNKDPRLICQKSIIFISHGISPVRVGESDKMQFREQRDRCRGFGTERAVGGLYNTGFRPSLHGVCGCAMMKDCGSVGVEVIKCDVVTKRDKRVRLVVIDGLEELGVGNELGLGVGVVVNIKS</sequence>
<dbReference type="Proteomes" id="UP000326396">
    <property type="component" value="Linkage Group LG4"/>
</dbReference>
<dbReference type="AlphaFoldDB" id="A0A5N6N2C4"/>
<protein>
    <submittedName>
        <fullName evidence="1">Uncharacterized protein</fullName>
    </submittedName>
</protein>
<organism evidence="1 2">
    <name type="scientific">Mikania micrantha</name>
    <name type="common">bitter vine</name>
    <dbReference type="NCBI Taxonomy" id="192012"/>
    <lineage>
        <taxon>Eukaryota</taxon>
        <taxon>Viridiplantae</taxon>
        <taxon>Streptophyta</taxon>
        <taxon>Embryophyta</taxon>
        <taxon>Tracheophyta</taxon>
        <taxon>Spermatophyta</taxon>
        <taxon>Magnoliopsida</taxon>
        <taxon>eudicotyledons</taxon>
        <taxon>Gunneridae</taxon>
        <taxon>Pentapetalae</taxon>
        <taxon>asterids</taxon>
        <taxon>campanulids</taxon>
        <taxon>Asterales</taxon>
        <taxon>Asteraceae</taxon>
        <taxon>Asteroideae</taxon>
        <taxon>Heliantheae alliance</taxon>
        <taxon>Eupatorieae</taxon>
        <taxon>Mikania</taxon>
    </lineage>
</organism>
<name>A0A5N6N2C4_9ASTR</name>
<gene>
    <name evidence="1" type="ORF">E3N88_28393</name>
</gene>
<reference evidence="1 2" key="1">
    <citation type="submission" date="2019-05" db="EMBL/GenBank/DDBJ databases">
        <title>Mikania micrantha, genome provides insights into the molecular mechanism of rapid growth.</title>
        <authorList>
            <person name="Liu B."/>
        </authorList>
    </citation>
    <scope>NUCLEOTIDE SEQUENCE [LARGE SCALE GENOMIC DNA]</scope>
    <source>
        <strain evidence="1">NLD-2019</strain>
        <tissue evidence="1">Leaf</tissue>
    </source>
</reference>
<comment type="caution">
    <text evidence="1">The sequence shown here is derived from an EMBL/GenBank/DDBJ whole genome shotgun (WGS) entry which is preliminary data.</text>
</comment>